<dbReference type="FunCoup" id="D3AZ64">
    <property type="interactions" value="498"/>
</dbReference>
<feature type="region of interest" description="Disordered" evidence="1">
    <location>
        <begin position="1010"/>
        <end position="1057"/>
    </location>
</feature>
<feature type="compositionally biased region" description="Low complexity" evidence="1">
    <location>
        <begin position="1012"/>
        <end position="1037"/>
    </location>
</feature>
<keyword evidence="3" id="KW-1185">Reference proteome</keyword>
<name>D3AZ64_HETP5</name>
<feature type="region of interest" description="Disordered" evidence="1">
    <location>
        <begin position="65"/>
        <end position="87"/>
    </location>
</feature>
<organism evidence="2 3">
    <name type="scientific">Heterostelium pallidum (strain ATCC 26659 / Pp 5 / PN500)</name>
    <name type="common">Cellular slime mold</name>
    <name type="synonym">Polysphondylium pallidum</name>
    <dbReference type="NCBI Taxonomy" id="670386"/>
    <lineage>
        <taxon>Eukaryota</taxon>
        <taxon>Amoebozoa</taxon>
        <taxon>Evosea</taxon>
        <taxon>Eumycetozoa</taxon>
        <taxon>Dictyostelia</taxon>
        <taxon>Acytosteliales</taxon>
        <taxon>Acytosteliaceae</taxon>
        <taxon>Heterostelium</taxon>
    </lineage>
</organism>
<feature type="compositionally biased region" description="Low complexity" evidence="1">
    <location>
        <begin position="330"/>
        <end position="347"/>
    </location>
</feature>
<evidence type="ECO:0000313" key="3">
    <source>
        <dbReference type="Proteomes" id="UP000001396"/>
    </source>
</evidence>
<evidence type="ECO:0000313" key="2">
    <source>
        <dbReference type="EMBL" id="EFA85447.1"/>
    </source>
</evidence>
<gene>
    <name evidence="2" type="ORF">PPL_01404</name>
</gene>
<dbReference type="EMBL" id="ADBJ01000007">
    <property type="protein sequence ID" value="EFA85447.1"/>
    <property type="molecule type" value="Genomic_DNA"/>
</dbReference>
<sequence>MQKVNKRKISIQSKRELKSSPYVQSILKYLNYCNDEFTSTLSHVGTTSGSVGIKNNNIVVIDDDDDVEDDKHSGGSSPSLPLSQSKLKDDHIVPDGISPFVARWIRHSLAAQYNHLSGLIEPPQIHKSMERLIVYLLGIQIISSNPTNNQSKLIDNGTILTTPNRRKSTSNNNNTTTTTTATTTSTTNAGISSAATNIIKGNENGWCPTKSYFVNVKELMSRTANYASLDQSVPDEMNHNFRLLMGMITSCSNPDNRDRLVLKDRDGEMPVQLSSSSTPVPDMMDSIVFVTSWRLVVVPSSSPSSTNNSTNNIYSSRNVLTLSQIGSSLSTSSTASSTSSLSSSSSSPNKKGRYTIHIKILSKSSILPSRNGQFFFLQALMVSDSSSDKASKQQEQIFYIMFSDDMTKWFQLLDVGNHYLLENITVKLIFSGAPKERILFHVYSDTKIFHTAIAKTNTRITLNSESLQAATKSAQQLPHAIDFVGTITGDFKIDEGSYIMDNGLRVFFTHYACKGFFGSGIRVGTIMKLENVHPIYVNNSLEKLSTVPAVIVLSSVEQFKNGYLYDQIASSFGIKPVAPFHRSEDHYDIFFNHDTQCYYNKQSFQFPGIIEIAQIPQPKNVTKSERYLNNLKYTLIGRFELEPQSYEWGKVYIKDADSSFMICNIIDLNEYHLNYIWKINNYMINLEVYQDELGNEKKLVYLQFSMDDCNMLAPIDVDRHLSANCDRESKEYQEKFDLLQQNAKTFHQLGFLFFKLIGKITRYGKLSLIAILLVEGQPLIKINNVPNKYYPALQISSYYYVDQCSEKLSSSSKRQQQSQQSHKYTQFKTIIFIDSDESRLTPQDATIDLIHDYCIPLVTIQNDDLFDQIDRFEVRSDHYSVRELFELDAMQLYKKDQFNLVTFIAFITKQYIKSKNGKLTLILWCRDPNDSLGKEICVILQDYHYGIVERMVVKFTNLCLTTGGVGTNNFCHSNRYSYYNVLSSENERISADNHSTSSNSPLIAHRITINDQQQQQQQQATTSTTTMKRKSTTTNNNDDYDYDYDDNNNSSDNSDTKTREEAFKLIELFDYDQRKEEVSSPSNEQSSSNSTTSSSSNSPFPFKGFGSDRPIKKQRFNRYGDDDVAATTTTTTTTSASTMTSNSSHNYDGGYDDNLPTYDYSKPLLLADVNRSIPPKTLCRVVADITNIIYVDISYSCSECEQPITSTKCKCKWERQDIANCKFIGSMECEVSDGSSVKSIVVNDEEIIEKILNIPHQHMIKIKSQLIKAKKVGLWAKSEEVLKSMKYSESESIDLVSAKAWKDDQTKFKTYRLTVNKGNTFGNILICHKLELVNSRDQAWSVMDFVNQSFNNMIS</sequence>
<dbReference type="InParanoid" id="D3AZ64"/>
<reference evidence="2 3" key="1">
    <citation type="journal article" date="2011" name="Genome Res.">
        <title>Phylogeny-wide analysis of social amoeba genomes highlights ancient origins for complex intercellular communication.</title>
        <authorList>
            <person name="Heidel A.J."/>
            <person name="Lawal H.M."/>
            <person name="Felder M."/>
            <person name="Schilde C."/>
            <person name="Helps N.R."/>
            <person name="Tunggal B."/>
            <person name="Rivero F."/>
            <person name="John U."/>
            <person name="Schleicher M."/>
            <person name="Eichinger L."/>
            <person name="Platzer M."/>
            <person name="Noegel A.A."/>
            <person name="Schaap P."/>
            <person name="Gloeckner G."/>
        </authorList>
    </citation>
    <scope>NUCLEOTIDE SEQUENCE [LARGE SCALE GENOMIC DNA]</scope>
    <source>
        <strain evidence="3">ATCC 26659 / Pp 5 / PN500</strain>
    </source>
</reference>
<evidence type="ECO:0000256" key="1">
    <source>
        <dbReference type="SAM" id="MobiDB-lite"/>
    </source>
</evidence>
<feature type="compositionally biased region" description="Low complexity" evidence="1">
    <location>
        <begin position="74"/>
        <end position="83"/>
    </location>
</feature>
<evidence type="ECO:0008006" key="4">
    <source>
        <dbReference type="Google" id="ProtNLM"/>
    </source>
</evidence>
<proteinExistence type="predicted"/>
<dbReference type="GeneID" id="31356933"/>
<feature type="compositionally biased region" description="Low complexity" evidence="1">
    <location>
        <begin position="169"/>
        <end position="187"/>
    </location>
</feature>
<feature type="region of interest" description="Disordered" evidence="1">
    <location>
        <begin position="330"/>
        <end position="351"/>
    </location>
</feature>
<dbReference type="RefSeq" id="XP_020437556.1">
    <property type="nucleotide sequence ID" value="XM_020572413.1"/>
</dbReference>
<feature type="compositionally biased region" description="Low complexity" evidence="1">
    <location>
        <begin position="1079"/>
        <end position="1099"/>
    </location>
</feature>
<feature type="region of interest" description="Disordered" evidence="1">
    <location>
        <begin position="160"/>
        <end position="187"/>
    </location>
</feature>
<comment type="caution">
    <text evidence="2">The sequence shown here is derived from an EMBL/GenBank/DDBJ whole genome shotgun (WGS) entry which is preliminary data.</text>
</comment>
<accession>D3AZ64</accession>
<feature type="region of interest" description="Disordered" evidence="1">
    <location>
        <begin position="1074"/>
        <end position="1120"/>
    </location>
</feature>
<dbReference type="Proteomes" id="UP000001396">
    <property type="component" value="Unassembled WGS sequence"/>
</dbReference>
<protein>
    <recommendedName>
        <fullName evidence="4">CST complex subunit CTC1</fullName>
    </recommendedName>
</protein>